<dbReference type="PRINTS" id="PR00722">
    <property type="entry name" value="CHYMOTRYPSIN"/>
</dbReference>
<evidence type="ECO:0000313" key="7">
    <source>
        <dbReference type="Ensembl" id="ENSELUP00000024894.2"/>
    </source>
</evidence>
<accession>A0A3P8Z7W7</accession>
<dbReference type="GO" id="GO:0006508">
    <property type="term" value="P:proteolysis"/>
    <property type="evidence" value="ECO:0007669"/>
    <property type="project" value="UniProtKB-KW"/>
</dbReference>
<protein>
    <recommendedName>
        <fullName evidence="6">Peptidase S1 domain-containing protein</fullName>
    </recommendedName>
</protein>
<keyword evidence="4" id="KW-0720">Serine protease</keyword>
<dbReference type="PROSITE" id="PS00135">
    <property type="entry name" value="TRYPSIN_SER"/>
    <property type="match status" value="1"/>
</dbReference>
<dbReference type="OrthoDB" id="6755574at2759"/>
<keyword evidence="5" id="KW-1015">Disulfide bond</keyword>
<evidence type="ECO:0000256" key="2">
    <source>
        <dbReference type="ARBA" id="ARBA00022729"/>
    </source>
</evidence>
<dbReference type="InterPro" id="IPR009003">
    <property type="entry name" value="Peptidase_S1_PA"/>
</dbReference>
<keyword evidence="3" id="KW-0378">Hydrolase</keyword>
<dbReference type="InterPro" id="IPR001314">
    <property type="entry name" value="Peptidase_S1A"/>
</dbReference>
<dbReference type="CDD" id="cd00190">
    <property type="entry name" value="Tryp_SPc"/>
    <property type="match status" value="1"/>
</dbReference>
<evidence type="ECO:0000259" key="6">
    <source>
        <dbReference type="PROSITE" id="PS50240"/>
    </source>
</evidence>
<proteinExistence type="predicted"/>
<dbReference type="Gene3D" id="2.40.10.10">
    <property type="entry name" value="Trypsin-like serine proteases"/>
    <property type="match status" value="2"/>
</dbReference>
<evidence type="ECO:0000256" key="3">
    <source>
        <dbReference type="ARBA" id="ARBA00022801"/>
    </source>
</evidence>
<name>A0A3P8Z7W7_ESOLU</name>
<evidence type="ECO:0000256" key="5">
    <source>
        <dbReference type="ARBA" id="ARBA00023157"/>
    </source>
</evidence>
<dbReference type="STRING" id="8010.ENSELUP00000024894"/>
<dbReference type="FunFam" id="2.40.10.10:FF:000120">
    <property type="entry name" value="Putative serine protease"/>
    <property type="match status" value="1"/>
</dbReference>
<dbReference type="InterPro" id="IPR043504">
    <property type="entry name" value="Peptidase_S1_PA_chymotrypsin"/>
</dbReference>
<dbReference type="PANTHER" id="PTHR24271">
    <property type="entry name" value="KALLIKREIN-RELATED"/>
    <property type="match status" value="1"/>
</dbReference>
<dbReference type="Pfam" id="PF00089">
    <property type="entry name" value="Trypsin"/>
    <property type="match status" value="1"/>
</dbReference>
<dbReference type="Bgee" id="ENSELUG00000023654">
    <property type="expression patterns" value="Expressed in pharyngeal gill and 12 other cell types or tissues"/>
</dbReference>
<dbReference type="SUPFAM" id="SSF50494">
    <property type="entry name" value="Trypsin-like serine proteases"/>
    <property type="match status" value="1"/>
</dbReference>
<evidence type="ECO:0000256" key="4">
    <source>
        <dbReference type="ARBA" id="ARBA00022825"/>
    </source>
</evidence>
<dbReference type="SMART" id="SM00020">
    <property type="entry name" value="Tryp_SPc"/>
    <property type="match status" value="1"/>
</dbReference>
<reference evidence="8" key="1">
    <citation type="journal article" date="2014" name="PLoS ONE">
        <title>The genome and linkage map of the northern pike (Esox lucius): conserved synteny revealed between the salmonid sister group and the Neoteleostei.</title>
        <authorList>
            <person name="Rondeau E.B."/>
            <person name="Minkley D.R."/>
            <person name="Leong J.S."/>
            <person name="Messmer A.M."/>
            <person name="Jantzen J.R."/>
            <person name="von Schalburg K.R."/>
            <person name="Lemon C."/>
            <person name="Bird N.H."/>
            <person name="Koop B.F."/>
        </authorList>
    </citation>
    <scope>NUCLEOTIDE SEQUENCE</scope>
</reference>
<reference evidence="7" key="2">
    <citation type="submission" date="2020-02" db="EMBL/GenBank/DDBJ databases">
        <title>Esox lucius (northern pike) genome, fEsoLuc1, primary haplotype.</title>
        <authorList>
            <person name="Myers G."/>
            <person name="Karagic N."/>
            <person name="Meyer A."/>
            <person name="Pippel M."/>
            <person name="Reichard M."/>
            <person name="Winkler S."/>
            <person name="Tracey A."/>
            <person name="Sims Y."/>
            <person name="Howe K."/>
            <person name="Rhie A."/>
            <person name="Formenti G."/>
            <person name="Durbin R."/>
            <person name="Fedrigo O."/>
            <person name="Jarvis E.D."/>
        </authorList>
    </citation>
    <scope>NUCLEOTIDE SEQUENCE [LARGE SCALE GENOMIC DNA]</scope>
</reference>
<keyword evidence="1" id="KW-0645">Protease</keyword>
<dbReference type="Ensembl" id="ENSELUT00000036427.3">
    <property type="protein sequence ID" value="ENSELUP00000024894.2"/>
    <property type="gene ID" value="ENSELUG00000035645.1"/>
</dbReference>
<keyword evidence="2" id="KW-0732">Signal</keyword>
<evidence type="ECO:0000313" key="8">
    <source>
        <dbReference type="Proteomes" id="UP000265140"/>
    </source>
</evidence>
<dbReference type="GeneTree" id="ENSGT01030000234551"/>
<dbReference type="InterPro" id="IPR001254">
    <property type="entry name" value="Trypsin_dom"/>
</dbReference>
<reference evidence="7" key="4">
    <citation type="submission" date="2025-09" db="UniProtKB">
        <authorList>
            <consortium name="Ensembl"/>
        </authorList>
    </citation>
    <scope>IDENTIFICATION</scope>
</reference>
<organism evidence="7 8">
    <name type="scientific">Esox lucius</name>
    <name type="common">Northern pike</name>
    <dbReference type="NCBI Taxonomy" id="8010"/>
    <lineage>
        <taxon>Eukaryota</taxon>
        <taxon>Metazoa</taxon>
        <taxon>Chordata</taxon>
        <taxon>Craniata</taxon>
        <taxon>Vertebrata</taxon>
        <taxon>Euteleostomi</taxon>
        <taxon>Actinopterygii</taxon>
        <taxon>Neopterygii</taxon>
        <taxon>Teleostei</taxon>
        <taxon>Protacanthopterygii</taxon>
        <taxon>Esociformes</taxon>
        <taxon>Esocidae</taxon>
        <taxon>Esox</taxon>
    </lineage>
</organism>
<keyword evidence="8" id="KW-1185">Reference proteome</keyword>
<sequence>MLFYVQYFQTSQWQKHQQQKQREYRARRNADPEKREIYLRSDCTEIIGGVDVTPHSLPYMALLEGNDGQTQKRCGGILIHQQWVLTSAHCPHMKVLLGVHAIDKEENDTRQFRKVKSNVPHPCYDNISTVNDIMLLKLDKKIKISKAVNVLPLPDSVDDVPAGTVCSVSGWGSIKNNAKAMSNVLKSANVTVIDRWKCNSPEYYNMDPIITYKMLCAGSVGKTREDSCQGDSGGPLVCGGKLRGVVSNGSKCGIKTKPGVYTMVSKYLDWIKKTIRK</sequence>
<evidence type="ECO:0000256" key="1">
    <source>
        <dbReference type="ARBA" id="ARBA00022670"/>
    </source>
</evidence>
<dbReference type="AlphaFoldDB" id="A0A3P8Z7W7"/>
<dbReference type="PANTHER" id="PTHR24271:SF52">
    <property type="entry name" value="GRANZYME K"/>
    <property type="match status" value="1"/>
</dbReference>
<reference evidence="7" key="3">
    <citation type="submission" date="2025-08" db="UniProtKB">
        <authorList>
            <consortium name="Ensembl"/>
        </authorList>
    </citation>
    <scope>IDENTIFICATION</scope>
</reference>
<dbReference type="PROSITE" id="PS50240">
    <property type="entry name" value="TRYPSIN_DOM"/>
    <property type="match status" value="1"/>
</dbReference>
<dbReference type="GO" id="GO:0004252">
    <property type="term" value="F:serine-type endopeptidase activity"/>
    <property type="evidence" value="ECO:0007669"/>
    <property type="project" value="InterPro"/>
</dbReference>
<dbReference type="InterPro" id="IPR033116">
    <property type="entry name" value="TRYPSIN_SER"/>
</dbReference>
<feature type="domain" description="Peptidase S1" evidence="6">
    <location>
        <begin position="46"/>
        <end position="276"/>
    </location>
</feature>
<dbReference type="Proteomes" id="UP000265140">
    <property type="component" value="Chromosome 13"/>
</dbReference>